<feature type="compositionally biased region" description="Basic and acidic residues" evidence="16">
    <location>
        <begin position="293"/>
        <end position="307"/>
    </location>
</feature>
<keyword evidence="9 15" id="KW-0297">G-protein coupled receptor</keyword>
<evidence type="ECO:0000313" key="20">
    <source>
        <dbReference type="Proteomes" id="UP001558652"/>
    </source>
</evidence>
<feature type="compositionally biased region" description="Polar residues" evidence="16">
    <location>
        <begin position="308"/>
        <end position="321"/>
    </location>
</feature>
<evidence type="ECO:0000256" key="5">
    <source>
        <dbReference type="ARBA" id="ARBA00022692"/>
    </source>
</evidence>
<proteinExistence type="inferred from homology"/>
<dbReference type="PROSITE" id="PS50262">
    <property type="entry name" value="G_PROTEIN_RECEP_F1_2"/>
    <property type="match status" value="1"/>
</dbReference>
<keyword evidence="10 17" id="KW-0472">Membrane</keyword>
<dbReference type="GO" id="GO:0007601">
    <property type="term" value="P:visual perception"/>
    <property type="evidence" value="ECO:0007669"/>
    <property type="project" value="UniProtKB-KW"/>
</dbReference>
<dbReference type="PRINTS" id="PR00237">
    <property type="entry name" value="GPCRRHODOPSN"/>
</dbReference>
<evidence type="ECO:0000256" key="13">
    <source>
        <dbReference type="ARBA" id="ARBA00023224"/>
    </source>
</evidence>
<evidence type="ECO:0000256" key="2">
    <source>
        <dbReference type="ARBA" id="ARBA00010663"/>
    </source>
</evidence>
<dbReference type="GO" id="GO:0004930">
    <property type="term" value="F:G protein-coupled receptor activity"/>
    <property type="evidence" value="ECO:0007669"/>
    <property type="project" value="UniProtKB-KW"/>
</dbReference>
<evidence type="ECO:0000256" key="14">
    <source>
        <dbReference type="ARBA" id="ARBA00023305"/>
    </source>
</evidence>
<sequence>MYFNTECNVAGCQVYGFVGGMTGIASIFFLAAIALDRYNVISNPLDPVRKTTRLKAAIWAALIWTYSILFSSLPLTGHKFKPYVPEGYLTSCSFDYMTEDHFNKVFIFTFFLASWVVPFVVIVVCYCGICKSEKEKRKTELRLALVVVAVIVLWFVAWTPYAVVALLGITGRHGYITPLSSMIPAVFCKTASCIDPYVYSLSHPRLRKELTRIFCRQRYERERTNTMKTVWRTEASRSSIKGPDEVEEMTVAVKRMSKRQSFQDDESSASEGTVSVQLPVRHDPSPPSWYVPPKKDRSASFKHRSNDETPLTNISTDYVTA</sequence>
<dbReference type="EMBL" id="JBFDAA010000002">
    <property type="protein sequence ID" value="KAL1139634.1"/>
    <property type="molecule type" value="Genomic_DNA"/>
</dbReference>
<feature type="region of interest" description="Disordered" evidence="16">
    <location>
        <begin position="256"/>
        <end position="321"/>
    </location>
</feature>
<keyword evidence="6" id="KW-0681">Retinal protein</keyword>
<name>A0ABD0ZHS3_9HEMI</name>
<keyword evidence="4" id="KW-0716">Sensory transduction</keyword>
<feature type="transmembrane region" description="Helical" evidence="17">
    <location>
        <begin position="141"/>
        <end position="169"/>
    </location>
</feature>
<dbReference type="PANTHER" id="PTHR24240">
    <property type="entry name" value="OPSIN"/>
    <property type="match status" value="1"/>
</dbReference>
<dbReference type="GO" id="GO:0007602">
    <property type="term" value="P:phototransduction"/>
    <property type="evidence" value="ECO:0007669"/>
    <property type="project" value="UniProtKB-KW"/>
</dbReference>
<dbReference type="InterPro" id="IPR050125">
    <property type="entry name" value="GPCR_opsins"/>
</dbReference>
<feature type="transmembrane region" description="Helical" evidence="17">
    <location>
        <begin position="14"/>
        <end position="35"/>
    </location>
</feature>
<keyword evidence="14" id="KW-0844">Vision</keyword>
<evidence type="ECO:0000256" key="15">
    <source>
        <dbReference type="RuleBase" id="RU000688"/>
    </source>
</evidence>
<keyword evidence="20" id="KW-1185">Reference proteome</keyword>
<evidence type="ECO:0000256" key="10">
    <source>
        <dbReference type="ARBA" id="ARBA00023136"/>
    </source>
</evidence>
<keyword evidence="7 17" id="KW-1133">Transmembrane helix</keyword>
<keyword evidence="5 15" id="KW-0812">Transmembrane</keyword>
<feature type="transmembrane region" description="Helical" evidence="17">
    <location>
        <begin position="56"/>
        <end position="75"/>
    </location>
</feature>
<dbReference type="AlphaFoldDB" id="A0ABD0ZHS3"/>
<dbReference type="GO" id="GO:0009881">
    <property type="term" value="F:photoreceptor activity"/>
    <property type="evidence" value="ECO:0007669"/>
    <property type="project" value="UniProtKB-KW"/>
</dbReference>
<dbReference type="Proteomes" id="UP001558652">
    <property type="component" value="Unassembled WGS sequence"/>
</dbReference>
<feature type="domain" description="G-protein coupled receptors family 1 profile" evidence="18">
    <location>
        <begin position="1"/>
        <end position="199"/>
    </location>
</feature>
<dbReference type="GO" id="GO:0016020">
    <property type="term" value="C:membrane"/>
    <property type="evidence" value="ECO:0007669"/>
    <property type="project" value="UniProtKB-SubCell"/>
</dbReference>
<keyword evidence="3" id="KW-0600">Photoreceptor protein</keyword>
<feature type="transmembrane region" description="Helical" evidence="17">
    <location>
        <begin position="105"/>
        <end position="129"/>
    </location>
</feature>
<dbReference type="SUPFAM" id="SSF81321">
    <property type="entry name" value="Family A G protein-coupled receptor-like"/>
    <property type="match status" value="1"/>
</dbReference>
<dbReference type="InterPro" id="IPR027430">
    <property type="entry name" value="Retinal_BS"/>
</dbReference>
<keyword evidence="13 15" id="KW-0807">Transducer</keyword>
<evidence type="ECO:0000256" key="17">
    <source>
        <dbReference type="SAM" id="Phobius"/>
    </source>
</evidence>
<evidence type="ECO:0000256" key="16">
    <source>
        <dbReference type="SAM" id="MobiDB-lite"/>
    </source>
</evidence>
<dbReference type="PROSITE" id="PS00237">
    <property type="entry name" value="G_PROTEIN_RECEP_F1_1"/>
    <property type="match status" value="1"/>
</dbReference>
<organism evidence="19 20">
    <name type="scientific">Ranatra chinensis</name>
    <dbReference type="NCBI Taxonomy" id="642074"/>
    <lineage>
        <taxon>Eukaryota</taxon>
        <taxon>Metazoa</taxon>
        <taxon>Ecdysozoa</taxon>
        <taxon>Arthropoda</taxon>
        <taxon>Hexapoda</taxon>
        <taxon>Insecta</taxon>
        <taxon>Pterygota</taxon>
        <taxon>Neoptera</taxon>
        <taxon>Paraneoptera</taxon>
        <taxon>Hemiptera</taxon>
        <taxon>Heteroptera</taxon>
        <taxon>Panheteroptera</taxon>
        <taxon>Nepomorpha</taxon>
        <taxon>Nepidae</taxon>
        <taxon>Ranatrinae</taxon>
        <taxon>Ranatra</taxon>
    </lineage>
</organism>
<reference evidence="19 20" key="1">
    <citation type="submission" date="2024-07" db="EMBL/GenBank/DDBJ databases">
        <title>Chromosome-level genome assembly of the water stick insect Ranatra chinensis (Heteroptera: Nepidae).</title>
        <authorList>
            <person name="Liu X."/>
        </authorList>
    </citation>
    <scope>NUCLEOTIDE SEQUENCE [LARGE SCALE GENOMIC DNA]</scope>
    <source>
        <strain evidence="19">Cailab_2021Rc</strain>
        <tissue evidence="19">Muscle</tissue>
    </source>
</reference>
<keyword evidence="11 15" id="KW-0675">Receptor</keyword>
<evidence type="ECO:0000259" key="18">
    <source>
        <dbReference type="PROSITE" id="PS50262"/>
    </source>
</evidence>
<evidence type="ECO:0000256" key="8">
    <source>
        <dbReference type="ARBA" id="ARBA00022991"/>
    </source>
</evidence>
<keyword evidence="12" id="KW-0325">Glycoprotein</keyword>
<dbReference type="InterPro" id="IPR000276">
    <property type="entry name" value="GPCR_Rhodpsn"/>
</dbReference>
<dbReference type="Gene3D" id="1.20.1070.10">
    <property type="entry name" value="Rhodopsin 7-helix transmembrane proteins"/>
    <property type="match status" value="1"/>
</dbReference>
<evidence type="ECO:0000256" key="11">
    <source>
        <dbReference type="ARBA" id="ARBA00023170"/>
    </source>
</evidence>
<comment type="caution">
    <text evidence="19">The sequence shown here is derived from an EMBL/GenBank/DDBJ whole genome shotgun (WGS) entry which is preliminary data.</text>
</comment>
<dbReference type="InterPro" id="IPR017452">
    <property type="entry name" value="GPCR_Rhodpsn_7TM"/>
</dbReference>
<comment type="subcellular location">
    <subcellularLocation>
        <location evidence="1">Membrane</location>
        <topology evidence="1">Multi-pass membrane protein</topology>
    </subcellularLocation>
</comment>
<comment type="similarity">
    <text evidence="2 15">Belongs to the G-protein coupled receptor 1 family.</text>
</comment>
<evidence type="ECO:0000256" key="3">
    <source>
        <dbReference type="ARBA" id="ARBA00022543"/>
    </source>
</evidence>
<protein>
    <recommendedName>
        <fullName evidence="18">G-protein coupled receptors family 1 profile domain-containing protein</fullName>
    </recommendedName>
</protein>
<gene>
    <name evidence="19" type="ORF">AAG570_006612</name>
</gene>
<evidence type="ECO:0000256" key="4">
    <source>
        <dbReference type="ARBA" id="ARBA00022606"/>
    </source>
</evidence>
<dbReference type="PROSITE" id="PS00238">
    <property type="entry name" value="OPSIN"/>
    <property type="match status" value="1"/>
</dbReference>
<keyword evidence="8" id="KW-0157">Chromophore</keyword>
<dbReference type="Pfam" id="PF00001">
    <property type="entry name" value="7tm_1"/>
    <property type="match status" value="1"/>
</dbReference>
<evidence type="ECO:0000256" key="12">
    <source>
        <dbReference type="ARBA" id="ARBA00023180"/>
    </source>
</evidence>
<accession>A0ABD0ZHS3</accession>
<evidence type="ECO:0000256" key="1">
    <source>
        <dbReference type="ARBA" id="ARBA00004141"/>
    </source>
</evidence>
<evidence type="ECO:0000313" key="19">
    <source>
        <dbReference type="EMBL" id="KAL1139634.1"/>
    </source>
</evidence>
<evidence type="ECO:0000256" key="7">
    <source>
        <dbReference type="ARBA" id="ARBA00022989"/>
    </source>
</evidence>
<evidence type="ECO:0000256" key="9">
    <source>
        <dbReference type="ARBA" id="ARBA00023040"/>
    </source>
</evidence>
<evidence type="ECO:0000256" key="6">
    <source>
        <dbReference type="ARBA" id="ARBA00022925"/>
    </source>
</evidence>